<dbReference type="EMBL" id="CAVK010000060">
    <property type="protein sequence ID" value="CCW16926.1"/>
    <property type="molecule type" value="Genomic_DNA"/>
</dbReference>
<organism evidence="2 3">
    <name type="scientific">Sphingobium indicum BiD32</name>
    <dbReference type="NCBI Taxonomy" id="1301087"/>
    <lineage>
        <taxon>Bacteria</taxon>
        <taxon>Pseudomonadati</taxon>
        <taxon>Pseudomonadota</taxon>
        <taxon>Alphaproteobacteria</taxon>
        <taxon>Sphingomonadales</taxon>
        <taxon>Sphingomonadaceae</taxon>
        <taxon>Sphingobium</taxon>
    </lineage>
</organism>
<keyword evidence="3" id="KW-1185">Reference proteome</keyword>
<dbReference type="Proteomes" id="UP000013201">
    <property type="component" value="Unassembled WGS sequence"/>
</dbReference>
<dbReference type="Pfam" id="PF08808">
    <property type="entry name" value="RES"/>
    <property type="match status" value="1"/>
</dbReference>
<evidence type="ECO:0000313" key="2">
    <source>
        <dbReference type="EMBL" id="CCW16926.1"/>
    </source>
</evidence>
<comment type="caution">
    <text evidence="2">The sequence shown here is derived from an EMBL/GenBank/DDBJ whole genome shotgun (WGS) entry which is preliminary data.</text>
</comment>
<feature type="domain" description="RES" evidence="1">
    <location>
        <begin position="8"/>
        <end position="120"/>
    </location>
</feature>
<proteinExistence type="predicted"/>
<reference evidence="2 3" key="1">
    <citation type="submission" date="2013-03" db="EMBL/GenBank/DDBJ databases">
        <authorList>
            <person name="Le V."/>
        </authorList>
    </citation>
    <scope>NUCLEOTIDE SEQUENCE [LARGE SCALE GENOMIC DNA]</scope>
    <source>
        <strain evidence="2 3">BiD32</strain>
    </source>
</reference>
<protein>
    <recommendedName>
        <fullName evidence="1">RES domain-containing protein</fullName>
    </recommendedName>
</protein>
<evidence type="ECO:0000313" key="3">
    <source>
        <dbReference type="Proteomes" id="UP000013201"/>
    </source>
</evidence>
<accession>N1MIY2</accession>
<dbReference type="InterPro" id="IPR014914">
    <property type="entry name" value="RES_dom"/>
</dbReference>
<evidence type="ECO:0000259" key="1">
    <source>
        <dbReference type="Pfam" id="PF08808"/>
    </source>
</evidence>
<gene>
    <name evidence="2" type="ORF">EBBID32_12650</name>
</gene>
<reference evidence="3" key="2">
    <citation type="submission" date="2013-04" db="EMBL/GenBank/DDBJ databases">
        <title>Bisphenol A degrading Sphingobium sp. strain BiD32.</title>
        <authorList>
            <person name="Nielsen J.L."/>
            <person name="Zhou N.A."/>
            <person name="Kjeldal H."/>
        </authorList>
    </citation>
    <scope>NUCLEOTIDE SEQUENCE [LARGE SCALE GENOMIC DNA]</scope>
    <source>
        <strain evidence="3">BiD32</strain>
    </source>
</reference>
<dbReference type="AlphaFoldDB" id="N1MIY2"/>
<name>N1MIY2_9SPHN</name>
<sequence length="126" mass="14208">MTAVSECTQGFSHRLQPLTMCEYDVDCTEVADLRDEDGRKQHGVELADLACGWMTCLRDRREAPSWLVADKLRKEDFCGILVPSFAPGAPASHHNLVLWRWGPDLPHKVAVYDPSGRLPKDQTSWT</sequence>